<reference evidence="1 2" key="1">
    <citation type="submission" date="2020-08" db="EMBL/GenBank/DDBJ databases">
        <title>Aphidius gifuensis genome sequencing and assembly.</title>
        <authorList>
            <person name="Du Z."/>
        </authorList>
    </citation>
    <scope>NUCLEOTIDE SEQUENCE [LARGE SCALE GENOMIC DNA]</scope>
    <source>
        <strain evidence="1">YNYX2018</strain>
        <tissue evidence="1">Adults</tissue>
    </source>
</reference>
<accession>A0A835CTL9</accession>
<dbReference type="Proteomes" id="UP000639338">
    <property type="component" value="Unassembled WGS sequence"/>
</dbReference>
<keyword evidence="2" id="KW-1185">Reference proteome</keyword>
<evidence type="ECO:0000313" key="1">
    <source>
        <dbReference type="EMBL" id="KAF7995194.1"/>
    </source>
</evidence>
<sequence>MAEQAKTKCLSCGARPGEFCIICKQRLTHDEICLTCGDILQDKCYQCETVRDMEGLLNELLAPPEPIPRGGFEGDAIRVGVIPRNNQGRMFNGTHCIHCGERLGPYQRFCLVCGEGKRSPDIPDLHFLNIEDYIRALRGELPNVQTNRAALTNQAHNQLSWMARVFLIK</sequence>
<comment type="caution">
    <text evidence="1">The sequence shown here is derived from an EMBL/GenBank/DDBJ whole genome shotgun (WGS) entry which is preliminary data.</text>
</comment>
<proteinExistence type="predicted"/>
<evidence type="ECO:0000313" key="2">
    <source>
        <dbReference type="Proteomes" id="UP000639338"/>
    </source>
</evidence>
<dbReference type="EMBL" id="JACMRX010000002">
    <property type="protein sequence ID" value="KAF7995194.1"/>
    <property type="molecule type" value="Genomic_DNA"/>
</dbReference>
<gene>
    <name evidence="1" type="ORF">HCN44_004666</name>
</gene>
<dbReference type="AlphaFoldDB" id="A0A835CTL9"/>
<protein>
    <submittedName>
        <fullName evidence="1">Uncharacterized protein</fullName>
    </submittedName>
</protein>
<name>A0A835CTL9_APHGI</name>
<organism evidence="1 2">
    <name type="scientific">Aphidius gifuensis</name>
    <name type="common">Parasitoid wasp</name>
    <dbReference type="NCBI Taxonomy" id="684658"/>
    <lineage>
        <taxon>Eukaryota</taxon>
        <taxon>Metazoa</taxon>
        <taxon>Ecdysozoa</taxon>
        <taxon>Arthropoda</taxon>
        <taxon>Hexapoda</taxon>
        <taxon>Insecta</taxon>
        <taxon>Pterygota</taxon>
        <taxon>Neoptera</taxon>
        <taxon>Endopterygota</taxon>
        <taxon>Hymenoptera</taxon>
        <taxon>Apocrita</taxon>
        <taxon>Ichneumonoidea</taxon>
        <taxon>Braconidae</taxon>
        <taxon>Aphidiinae</taxon>
        <taxon>Aphidius</taxon>
    </lineage>
</organism>